<feature type="region of interest" description="Disordered" evidence="1">
    <location>
        <begin position="17"/>
        <end position="59"/>
    </location>
</feature>
<name>A0A4Z2HLJ8_9TELE</name>
<evidence type="ECO:0000313" key="3">
    <source>
        <dbReference type="Proteomes" id="UP000314294"/>
    </source>
</evidence>
<proteinExistence type="predicted"/>
<dbReference type="EMBL" id="SRLO01000214">
    <property type="protein sequence ID" value="TNN66779.1"/>
    <property type="molecule type" value="Genomic_DNA"/>
</dbReference>
<protein>
    <submittedName>
        <fullName evidence="2">Uncharacterized protein</fullName>
    </submittedName>
</protein>
<evidence type="ECO:0000313" key="2">
    <source>
        <dbReference type="EMBL" id="TNN66779.1"/>
    </source>
</evidence>
<dbReference type="Proteomes" id="UP000314294">
    <property type="component" value="Unassembled WGS sequence"/>
</dbReference>
<keyword evidence="3" id="KW-1185">Reference proteome</keyword>
<dbReference type="AlphaFoldDB" id="A0A4Z2HLJ8"/>
<reference evidence="2 3" key="1">
    <citation type="submission" date="2019-03" db="EMBL/GenBank/DDBJ databases">
        <title>First draft genome of Liparis tanakae, snailfish: a comprehensive survey of snailfish specific genes.</title>
        <authorList>
            <person name="Kim W."/>
            <person name="Song I."/>
            <person name="Jeong J.-H."/>
            <person name="Kim D."/>
            <person name="Kim S."/>
            <person name="Ryu S."/>
            <person name="Song J.Y."/>
            <person name="Lee S.K."/>
        </authorList>
    </citation>
    <scope>NUCLEOTIDE SEQUENCE [LARGE SCALE GENOMIC DNA]</scope>
    <source>
        <tissue evidence="2">Muscle</tissue>
    </source>
</reference>
<evidence type="ECO:0000256" key="1">
    <source>
        <dbReference type="SAM" id="MobiDB-lite"/>
    </source>
</evidence>
<gene>
    <name evidence="2" type="ORF">EYF80_023021</name>
</gene>
<accession>A0A4Z2HLJ8</accession>
<comment type="caution">
    <text evidence="2">The sequence shown here is derived from an EMBL/GenBank/DDBJ whole genome shotgun (WGS) entry which is preliminary data.</text>
</comment>
<sequence length="59" mass="6676">MQTSCVQLYNPSVLSAFRQTETDPDEPVGTVRSGRRAPSGWKTSPPCIKPRRRETDRQT</sequence>
<organism evidence="2 3">
    <name type="scientific">Liparis tanakae</name>
    <name type="common">Tanaka's snailfish</name>
    <dbReference type="NCBI Taxonomy" id="230148"/>
    <lineage>
        <taxon>Eukaryota</taxon>
        <taxon>Metazoa</taxon>
        <taxon>Chordata</taxon>
        <taxon>Craniata</taxon>
        <taxon>Vertebrata</taxon>
        <taxon>Euteleostomi</taxon>
        <taxon>Actinopterygii</taxon>
        <taxon>Neopterygii</taxon>
        <taxon>Teleostei</taxon>
        <taxon>Neoteleostei</taxon>
        <taxon>Acanthomorphata</taxon>
        <taxon>Eupercaria</taxon>
        <taxon>Perciformes</taxon>
        <taxon>Cottioidei</taxon>
        <taxon>Cottales</taxon>
        <taxon>Liparidae</taxon>
        <taxon>Liparis</taxon>
    </lineage>
</organism>